<dbReference type="AlphaFoldDB" id="A0A2X4PZQ5"/>
<evidence type="ECO:0000313" key="4">
    <source>
        <dbReference type="Proteomes" id="UP000249300"/>
    </source>
</evidence>
<name>A0A2X4PZQ5_9PORP</name>
<dbReference type="KEGG" id="pcre:NCTC12858_01682"/>
<keyword evidence="1" id="KW-0732">Signal</keyword>
<sequence>MKKILLSAALVLGSVAAANAQIGFKADANLGFSNIDINVSQISPKMIPGYRVSGAVEIPFAGDVSTGLFYFSPGLTVLSKGAKAEAKSLAPGTKIEATARPHYLQVPLQLGARFRFAENMGVSLQFGPYLSYGFAGKAKAELTNSRGKIEEDINLFEDSFILDGSFKVKAPLERFDYGATIQAALEFSRFYAQVGTDIGFANVASDTNKETLGKENKIKNYDFFVGVGIRF</sequence>
<feature type="signal peptide" evidence="1">
    <location>
        <begin position="1"/>
        <end position="20"/>
    </location>
</feature>
<protein>
    <recommendedName>
        <fullName evidence="2">Outer membrane protein beta-barrel domain-containing protein</fullName>
    </recommendedName>
</protein>
<keyword evidence="4" id="KW-1185">Reference proteome</keyword>
<evidence type="ECO:0000313" key="3">
    <source>
        <dbReference type="EMBL" id="SQH73809.1"/>
    </source>
</evidence>
<accession>A0A2X4PZQ5</accession>
<reference evidence="3 4" key="1">
    <citation type="submission" date="2018-06" db="EMBL/GenBank/DDBJ databases">
        <authorList>
            <consortium name="Pathogen Informatics"/>
            <person name="Doyle S."/>
        </authorList>
    </citation>
    <scope>NUCLEOTIDE SEQUENCE [LARGE SCALE GENOMIC DNA]</scope>
    <source>
        <strain evidence="3 4">NCTC12858</strain>
    </source>
</reference>
<dbReference type="InterPro" id="IPR025665">
    <property type="entry name" value="Beta-barrel_OMP_2"/>
</dbReference>
<evidence type="ECO:0000259" key="2">
    <source>
        <dbReference type="Pfam" id="PF13568"/>
    </source>
</evidence>
<organism evidence="3 4">
    <name type="scientific">Porphyromonas crevioricanis</name>
    <dbReference type="NCBI Taxonomy" id="393921"/>
    <lineage>
        <taxon>Bacteria</taxon>
        <taxon>Pseudomonadati</taxon>
        <taxon>Bacteroidota</taxon>
        <taxon>Bacteroidia</taxon>
        <taxon>Bacteroidales</taxon>
        <taxon>Porphyromonadaceae</taxon>
        <taxon>Porphyromonas</taxon>
    </lineage>
</organism>
<feature type="domain" description="Outer membrane protein beta-barrel" evidence="2">
    <location>
        <begin position="20"/>
        <end position="203"/>
    </location>
</feature>
<dbReference type="RefSeq" id="WP_023941086.1">
    <property type="nucleotide sequence ID" value="NZ_LS483447.1"/>
</dbReference>
<proteinExistence type="predicted"/>
<dbReference type="EMBL" id="LS483447">
    <property type="protein sequence ID" value="SQH73809.1"/>
    <property type="molecule type" value="Genomic_DNA"/>
</dbReference>
<dbReference type="Pfam" id="PF13568">
    <property type="entry name" value="OMP_b-brl_2"/>
    <property type="match status" value="1"/>
</dbReference>
<dbReference type="Proteomes" id="UP000249300">
    <property type="component" value="Chromosome 1"/>
</dbReference>
<feature type="chain" id="PRO_5016040291" description="Outer membrane protein beta-barrel domain-containing protein" evidence="1">
    <location>
        <begin position="21"/>
        <end position="231"/>
    </location>
</feature>
<gene>
    <name evidence="3" type="ORF">NCTC12858_01682</name>
</gene>
<evidence type="ECO:0000256" key="1">
    <source>
        <dbReference type="SAM" id="SignalP"/>
    </source>
</evidence>